<feature type="chain" id="PRO_5043697020" evidence="1">
    <location>
        <begin position="23"/>
        <end position="195"/>
    </location>
</feature>
<keyword evidence="3" id="KW-1185">Reference proteome</keyword>
<evidence type="ECO:0000313" key="3">
    <source>
        <dbReference type="Proteomes" id="UP001497744"/>
    </source>
</evidence>
<evidence type="ECO:0000313" key="2">
    <source>
        <dbReference type="EMBL" id="GIX62495.1"/>
    </source>
</evidence>
<keyword evidence="1" id="KW-0732">Signal</keyword>
<reference evidence="2 3" key="1">
    <citation type="submission" date="2021-06" db="EMBL/GenBank/DDBJ databases">
        <title>Genome sequence of Babesia caballi.</title>
        <authorList>
            <person name="Yamagishi J."/>
            <person name="Kidaka T."/>
            <person name="Ochi A."/>
        </authorList>
    </citation>
    <scope>NUCLEOTIDE SEQUENCE [LARGE SCALE GENOMIC DNA]</scope>
    <source>
        <strain evidence="2">USDA-D6B2</strain>
    </source>
</reference>
<organism evidence="2 3">
    <name type="scientific">Babesia caballi</name>
    <dbReference type="NCBI Taxonomy" id="5871"/>
    <lineage>
        <taxon>Eukaryota</taxon>
        <taxon>Sar</taxon>
        <taxon>Alveolata</taxon>
        <taxon>Apicomplexa</taxon>
        <taxon>Aconoidasida</taxon>
        <taxon>Piroplasmida</taxon>
        <taxon>Babesiidae</taxon>
        <taxon>Babesia</taxon>
    </lineage>
</organism>
<comment type="caution">
    <text evidence="2">The sequence shown here is derived from an EMBL/GenBank/DDBJ whole genome shotgun (WGS) entry which is preliminary data.</text>
</comment>
<protein>
    <submittedName>
        <fullName evidence="2">Sigma-54-dependent Fis family transcriptional regulator</fullName>
    </submittedName>
</protein>
<dbReference type="EMBL" id="BPLF01000002">
    <property type="protein sequence ID" value="GIX62495.1"/>
    <property type="molecule type" value="Genomic_DNA"/>
</dbReference>
<name>A0AAV4LRT2_BABCB</name>
<dbReference type="GeneID" id="94193976"/>
<dbReference type="Proteomes" id="UP001497744">
    <property type="component" value="Unassembled WGS sequence"/>
</dbReference>
<proteinExistence type="predicted"/>
<accession>A0AAV4LRT2</accession>
<dbReference type="RefSeq" id="XP_067714564.1">
    <property type="nucleotide sequence ID" value="XM_067858463.1"/>
</dbReference>
<dbReference type="AlphaFoldDB" id="A0AAV4LRT2"/>
<evidence type="ECO:0000256" key="1">
    <source>
        <dbReference type="SAM" id="SignalP"/>
    </source>
</evidence>
<gene>
    <name evidence="2" type="ORF">BcabD6B2_19300</name>
</gene>
<sequence>MTAAGFRLLALGLVAAARLAWANQYTFTLPMYVKTFSRYYSYTGSNSNSEFLDQFDPLVANMMMNARKVVTDNARAVLDASIFDQETSDSALAATSSAVLNEMWARDLFNDNHLYKMEYILQHYRGASEQLLKVPVENPAFYDAPFDEPLDKMVLYYWAFHLKQTYDALMENASEMHVKLEHVKESVNTSVHPSD</sequence>
<feature type="signal peptide" evidence="1">
    <location>
        <begin position="1"/>
        <end position="22"/>
    </location>
</feature>